<reference evidence="1 2" key="1">
    <citation type="submission" date="2024-01" db="EMBL/GenBank/DDBJ databases">
        <title>The genomes of 5 underutilized Papilionoideae crops provide insights into root nodulation and disease resistanc.</title>
        <authorList>
            <person name="Jiang F."/>
        </authorList>
    </citation>
    <scope>NUCLEOTIDE SEQUENCE [LARGE SCALE GENOMIC DNA]</scope>
    <source>
        <strain evidence="1">LVBAO_FW01</strain>
        <tissue evidence="1">Leaves</tissue>
    </source>
</reference>
<organism evidence="1 2">
    <name type="scientific">Canavalia gladiata</name>
    <name type="common">Sword bean</name>
    <name type="synonym">Dolichos gladiatus</name>
    <dbReference type="NCBI Taxonomy" id="3824"/>
    <lineage>
        <taxon>Eukaryota</taxon>
        <taxon>Viridiplantae</taxon>
        <taxon>Streptophyta</taxon>
        <taxon>Embryophyta</taxon>
        <taxon>Tracheophyta</taxon>
        <taxon>Spermatophyta</taxon>
        <taxon>Magnoliopsida</taxon>
        <taxon>eudicotyledons</taxon>
        <taxon>Gunneridae</taxon>
        <taxon>Pentapetalae</taxon>
        <taxon>rosids</taxon>
        <taxon>fabids</taxon>
        <taxon>Fabales</taxon>
        <taxon>Fabaceae</taxon>
        <taxon>Papilionoideae</taxon>
        <taxon>50 kb inversion clade</taxon>
        <taxon>NPAAA clade</taxon>
        <taxon>indigoferoid/millettioid clade</taxon>
        <taxon>Phaseoleae</taxon>
        <taxon>Canavalia</taxon>
    </lineage>
</organism>
<evidence type="ECO:0000313" key="2">
    <source>
        <dbReference type="Proteomes" id="UP001367508"/>
    </source>
</evidence>
<gene>
    <name evidence="1" type="ORF">VNO77_43971</name>
</gene>
<comment type="caution">
    <text evidence="1">The sequence shown here is derived from an EMBL/GenBank/DDBJ whole genome shotgun (WGS) entry which is preliminary data.</text>
</comment>
<evidence type="ECO:0000313" key="1">
    <source>
        <dbReference type="EMBL" id="KAK7306054.1"/>
    </source>
</evidence>
<name>A0AAN9JYS3_CANGL</name>
<dbReference type="Proteomes" id="UP001367508">
    <property type="component" value="Unassembled WGS sequence"/>
</dbReference>
<protein>
    <submittedName>
        <fullName evidence="1">Uncharacterized protein</fullName>
    </submittedName>
</protein>
<sequence>MRKIARSLLGERFCGKIVLLCQWREKKIRSTKPQILSTQAEHQFCGVGPNPVGDSCFFEPKGAECRLYVNPPRDLVERAMIQEVFYTLAGVNP</sequence>
<accession>A0AAN9JYS3</accession>
<proteinExistence type="predicted"/>
<dbReference type="AlphaFoldDB" id="A0AAN9JYS3"/>
<keyword evidence="2" id="KW-1185">Reference proteome</keyword>
<dbReference type="EMBL" id="JAYMYQ010000011">
    <property type="protein sequence ID" value="KAK7306054.1"/>
    <property type="molecule type" value="Genomic_DNA"/>
</dbReference>